<proteinExistence type="predicted"/>
<evidence type="ECO:0000313" key="2">
    <source>
        <dbReference type="EMBL" id="KPM48963.1"/>
    </source>
</evidence>
<comment type="caution">
    <text evidence="2">The sequence shown here is derived from an EMBL/GenBank/DDBJ whole genome shotgun (WGS) entry which is preliminary data.</text>
</comment>
<dbReference type="EMBL" id="LGTQ01000006">
    <property type="protein sequence ID" value="KPM48963.1"/>
    <property type="molecule type" value="Genomic_DNA"/>
</dbReference>
<dbReference type="AlphaFoldDB" id="A0A0P7C2S6"/>
<evidence type="ECO:0000313" key="3">
    <source>
        <dbReference type="Proteomes" id="UP000050454"/>
    </source>
</evidence>
<dbReference type="STRING" id="1605367.AFM12_10490"/>
<dbReference type="RefSeq" id="WP_174721304.1">
    <property type="nucleotide sequence ID" value="NZ_CAKZPM010000032.1"/>
</dbReference>
<evidence type="ECO:0008006" key="4">
    <source>
        <dbReference type="Google" id="ProtNLM"/>
    </source>
</evidence>
<protein>
    <recommendedName>
        <fullName evidence="4">6-phosphogluconate dehydrogenase</fullName>
    </recommendedName>
</protein>
<reference evidence="2 3" key="1">
    <citation type="submission" date="2015-07" db="EMBL/GenBank/DDBJ databases">
        <title>The draft genome sequence of Leadbetterella sp. JN14-9.</title>
        <authorList>
            <person name="Liu Y."/>
            <person name="Du J."/>
            <person name="Shao Z."/>
        </authorList>
    </citation>
    <scope>NUCLEOTIDE SEQUENCE [LARGE SCALE GENOMIC DNA]</scope>
    <source>
        <strain evidence="2 3">JN14-9</strain>
    </source>
</reference>
<organism evidence="2 3">
    <name type="scientific">Jiulongibacter sediminis</name>
    <dbReference type="NCBI Taxonomy" id="1605367"/>
    <lineage>
        <taxon>Bacteria</taxon>
        <taxon>Pseudomonadati</taxon>
        <taxon>Bacteroidota</taxon>
        <taxon>Cytophagia</taxon>
        <taxon>Cytophagales</taxon>
        <taxon>Leadbetterellaceae</taxon>
        <taxon>Jiulongibacter</taxon>
    </lineage>
</organism>
<name>A0A0P7C2S6_9BACT</name>
<keyword evidence="3" id="KW-1185">Reference proteome</keyword>
<feature type="region of interest" description="Disordered" evidence="1">
    <location>
        <begin position="126"/>
        <end position="158"/>
    </location>
</feature>
<feature type="compositionally biased region" description="Polar residues" evidence="1">
    <location>
        <begin position="149"/>
        <end position="158"/>
    </location>
</feature>
<evidence type="ECO:0000256" key="1">
    <source>
        <dbReference type="SAM" id="MobiDB-lite"/>
    </source>
</evidence>
<accession>A0A0P7C2S6</accession>
<gene>
    <name evidence="2" type="ORF">AFM12_10490</name>
</gene>
<dbReference type="PATRIC" id="fig|1605367.3.peg.3485"/>
<sequence>MKFRIFLFLLLLLLIGAFYYISTGYFSSGERAGTLSKLSERGYIFKTYEGVLNEGGYSGETGTLQPRYWDFSAKEDSVVTKLRKALSTGERVTIMYQEKFVKFPWNGDTKYFVVDVIFLPQPREPQYQSYPERVPSPESPQEEVVPQRIDSTVTTEPV</sequence>
<dbReference type="Proteomes" id="UP000050454">
    <property type="component" value="Unassembled WGS sequence"/>
</dbReference>